<reference evidence="1" key="1">
    <citation type="journal article" date="2017" name="Nature">
        <title>The sunflower genome provides insights into oil metabolism, flowering and Asterid evolution.</title>
        <authorList>
            <person name="Badouin H."/>
            <person name="Gouzy J."/>
            <person name="Grassa C.J."/>
            <person name="Murat F."/>
            <person name="Staton S.E."/>
            <person name="Cottret L."/>
            <person name="Lelandais-Briere C."/>
            <person name="Owens G.L."/>
            <person name="Carrere S."/>
            <person name="Mayjonade B."/>
            <person name="Legrand L."/>
            <person name="Gill N."/>
            <person name="Kane N.C."/>
            <person name="Bowers J.E."/>
            <person name="Hubner S."/>
            <person name="Bellec A."/>
            <person name="Berard A."/>
            <person name="Berges H."/>
            <person name="Blanchet N."/>
            <person name="Boniface M.C."/>
            <person name="Brunel D."/>
            <person name="Catrice O."/>
            <person name="Chaidir N."/>
            <person name="Claudel C."/>
            <person name="Donnadieu C."/>
            <person name="Faraut T."/>
            <person name="Fievet G."/>
            <person name="Helmstetter N."/>
            <person name="King M."/>
            <person name="Knapp S.J."/>
            <person name="Lai Z."/>
            <person name="Le Paslier M.C."/>
            <person name="Lippi Y."/>
            <person name="Lorenzon L."/>
            <person name="Mandel J.R."/>
            <person name="Marage G."/>
            <person name="Marchand G."/>
            <person name="Marquand E."/>
            <person name="Bret-Mestries E."/>
            <person name="Morien E."/>
            <person name="Nambeesan S."/>
            <person name="Nguyen T."/>
            <person name="Pegot-Espagnet P."/>
            <person name="Pouilly N."/>
            <person name="Raftis F."/>
            <person name="Sallet E."/>
            <person name="Schiex T."/>
            <person name="Thomas J."/>
            <person name="Vandecasteele C."/>
            <person name="Vares D."/>
            <person name="Vear F."/>
            <person name="Vautrin S."/>
            <person name="Crespi M."/>
            <person name="Mangin B."/>
            <person name="Burke J.M."/>
            <person name="Salse J."/>
            <person name="Munos S."/>
            <person name="Vincourt P."/>
            <person name="Rieseberg L.H."/>
            <person name="Langlade N.B."/>
        </authorList>
    </citation>
    <scope>NUCLEOTIDE SEQUENCE</scope>
    <source>
        <tissue evidence="1">Leaves</tissue>
    </source>
</reference>
<organism evidence="1 2">
    <name type="scientific">Helianthus annuus</name>
    <name type="common">Common sunflower</name>
    <dbReference type="NCBI Taxonomy" id="4232"/>
    <lineage>
        <taxon>Eukaryota</taxon>
        <taxon>Viridiplantae</taxon>
        <taxon>Streptophyta</taxon>
        <taxon>Embryophyta</taxon>
        <taxon>Tracheophyta</taxon>
        <taxon>Spermatophyta</taxon>
        <taxon>Magnoliopsida</taxon>
        <taxon>eudicotyledons</taxon>
        <taxon>Gunneridae</taxon>
        <taxon>Pentapetalae</taxon>
        <taxon>asterids</taxon>
        <taxon>campanulids</taxon>
        <taxon>Asterales</taxon>
        <taxon>Asteraceae</taxon>
        <taxon>Asteroideae</taxon>
        <taxon>Heliantheae alliance</taxon>
        <taxon>Heliantheae</taxon>
        <taxon>Helianthus</taxon>
    </lineage>
</organism>
<dbReference type="AlphaFoldDB" id="A0A9K3GWT1"/>
<dbReference type="Gramene" id="mRNA:HanXRQr2_Chr16g0724071">
    <property type="protein sequence ID" value="CDS:HanXRQr2_Chr16g0724071.1"/>
    <property type="gene ID" value="HanXRQr2_Chr16g0724071"/>
</dbReference>
<evidence type="ECO:0000313" key="2">
    <source>
        <dbReference type="Proteomes" id="UP000215914"/>
    </source>
</evidence>
<keyword evidence="2" id="KW-1185">Reference proteome</keyword>
<accession>A0A9K3GWT1</accession>
<dbReference type="EMBL" id="MNCJ02000331">
    <property type="protein sequence ID" value="KAF5757978.1"/>
    <property type="molecule type" value="Genomic_DNA"/>
</dbReference>
<protein>
    <submittedName>
        <fullName evidence="1">Uncharacterized protein</fullName>
    </submittedName>
</protein>
<gene>
    <name evidence="1" type="ORF">HanXRQr2_Chr16g0724071</name>
</gene>
<dbReference type="Proteomes" id="UP000215914">
    <property type="component" value="Unassembled WGS sequence"/>
</dbReference>
<comment type="caution">
    <text evidence="1">The sequence shown here is derived from an EMBL/GenBank/DDBJ whole genome shotgun (WGS) entry which is preliminary data.</text>
</comment>
<sequence>MGRLDKGIVAARAGASNMILCNADANKDEIIADLHVLPATHITMLTGFVFTPTLTLPCNNHHSNMGWPDPTHISTSIYHYLLSCYFLGYTT</sequence>
<evidence type="ECO:0000313" key="1">
    <source>
        <dbReference type="EMBL" id="KAF5757978.1"/>
    </source>
</evidence>
<proteinExistence type="predicted"/>
<dbReference type="CDD" id="cd02120">
    <property type="entry name" value="PA_subtilisin_like"/>
    <property type="match status" value="1"/>
</dbReference>
<name>A0A9K3GWT1_HELAN</name>
<reference evidence="1" key="2">
    <citation type="submission" date="2020-06" db="EMBL/GenBank/DDBJ databases">
        <title>Helianthus annuus Genome sequencing and assembly Release 2.</title>
        <authorList>
            <person name="Gouzy J."/>
            <person name="Langlade N."/>
            <person name="Munos S."/>
        </authorList>
    </citation>
    <scope>NUCLEOTIDE SEQUENCE</scope>
    <source>
        <tissue evidence="1">Leaves</tissue>
    </source>
</reference>